<name>A0A6C0KNL9_9ZZZZ</name>
<accession>A0A6C0KNL9</accession>
<dbReference type="EMBL" id="MN740927">
    <property type="protein sequence ID" value="QHU18327.1"/>
    <property type="molecule type" value="Genomic_DNA"/>
</dbReference>
<reference evidence="1" key="1">
    <citation type="journal article" date="2020" name="Nature">
        <title>Giant virus diversity and host interactions through global metagenomics.</title>
        <authorList>
            <person name="Schulz F."/>
            <person name="Roux S."/>
            <person name="Paez-Espino D."/>
            <person name="Jungbluth S."/>
            <person name="Walsh D.A."/>
            <person name="Denef V.J."/>
            <person name="McMahon K.D."/>
            <person name="Konstantinidis K.T."/>
            <person name="Eloe-Fadrosh E.A."/>
            <person name="Kyrpides N.C."/>
            <person name="Woyke T."/>
        </authorList>
    </citation>
    <scope>NUCLEOTIDE SEQUENCE</scope>
    <source>
        <strain evidence="1">GVMAG-S-3300013006-138</strain>
    </source>
</reference>
<dbReference type="AlphaFoldDB" id="A0A6C0KNL9"/>
<evidence type="ECO:0000313" key="1">
    <source>
        <dbReference type="EMBL" id="QHU18327.1"/>
    </source>
</evidence>
<protein>
    <submittedName>
        <fullName evidence="1">Uncharacterized protein</fullName>
    </submittedName>
</protein>
<proteinExistence type="predicted"/>
<organism evidence="1">
    <name type="scientific">viral metagenome</name>
    <dbReference type="NCBI Taxonomy" id="1070528"/>
    <lineage>
        <taxon>unclassified sequences</taxon>
        <taxon>metagenomes</taxon>
        <taxon>organismal metagenomes</taxon>
    </lineage>
</organism>
<dbReference type="SUPFAM" id="SSF52540">
    <property type="entry name" value="P-loop containing nucleoside triphosphate hydrolases"/>
    <property type="match status" value="1"/>
</dbReference>
<dbReference type="InterPro" id="IPR027417">
    <property type="entry name" value="P-loop_NTPase"/>
</dbReference>
<sequence length="639" mass="71112">MAPSSQQLAAAKNITTVFTEKKVRYALLKAECQAGKTGCFHEVIRSMLKSGEIQHAYILCGSSETELRQQANEDKEKHNHGAPIEVLFRQDFKGFTMEITNSLIVVDESHMDAGTGMQMDQFLGKHGLSMDGNPKELMEKNAFLLSVSATPYAEICAMQHKETPYEKHVENLESGDGYFGLAQFKYGGLMQPTFDVAKKMQDFQALFTEAPKYALIRLSQSKHCDQQETAIKAICRKKGYKVVYNTAEKTEIAIDELEEAPAVNTVVIVRGRLRAGKVVCKKHVAFVWEGAKSSDTAALVQGLPGRMCGYEFGETKPLIFVPASALKDYEGKVVKASEMDRAILCSEVMVPRKSKFLKPGQIASRTSDGMTQCSPIRLVDEGDEEGWRFTGELYEKSYSELRDHCFDLLKKNKHFISASTTLSEAQKDEINAIVNKDEITAAESSVRFQHTKNHYANIIKAYETGTVPNEPIHGHHAVNFILLSKDNKDVAGANKHHIYAIFYTKASAGVAGVMQAPLTARMPKTNGKSQFSVHHVSTPLVAGGVVGFNASNIKTPEELEKALRDYLTLFRTSDLTVSRCIQSVNDEFKLNKRTFGYHSSKVNKVEMMCKSMSTEFGVTLAVKYARSSTDCFKIKMITW</sequence>